<gene>
    <name evidence="4" type="ORF">CCY01nite_42320</name>
</gene>
<evidence type="ECO:0000256" key="2">
    <source>
        <dbReference type="SAM" id="Phobius"/>
    </source>
</evidence>
<dbReference type="Proteomes" id="UP000321436">
    <property type="component" value="Unassembled WGS sequence"/>
</dbReference>
<sequence length="365" mass="41666">MKGHLQQILLHIAGSLAFLALPFLFSPDGSERGITALWDVAPMQRDFLTYLLLLGFFYVNYFVLIPRLYFPKKYIVFIIAMLACYTAISLVPPALIPRAKLQESLRPAKTPGAGWQRPDEEPPKGRPAGAPHMQRPMPNHFFTDPRHFFLFLFVVFFSLVLQISNQWRRTEREKLQAELAFLKAQINPHFLFNTLNSIYALALERSENTAAAVVKLSGMMRHVISEAGNDMVDLGKEITYVRNYIELQRIRFYGALDLEVTVEGNPTGKQIAPLILIPFIENAFKHGVNPDEHSKIRIGLFIHQHTLRLDVFNHKVHVQADDQEESGLGIENTKNRLLLLYPGKHILTIRDTAGDFFISLTLHLE</sequence>
<dbReference type="Gene3D" id="3.30.565.10">
    <property type="entry name" value="Histidine kinase-like ATPase, C-terminal domain"/>
    <property type="match status" value="1"/>
</dbReference>
<feature type="transmembrane region" description="Helical" evidence="2">
    <location>
        <begin position="147"/>
        <end position="164"/>
    </location>
</feature>
<reference evidence="4 5" key="1">
    <citation type="submission" date="2019-07" db="EMBL/GenBank/DDBJ databases">
        <title>Whole genome shotgun sequence of Chitinophaga cymbidii NBRC 109752.</title>
        <authorList>
            <person name="Hosoyama A."/>
            <person name="Uohara A."/>
            <person name="Ohji S."/>
            <person name="Ichikawa N."/>
        </authorList>
    </citation>
    <scope>NUCLEOTIDE SEQUENCE [LARGE SCALE GENOMIC DNA]</scope>
    <source>
        <strain evidence="4 5">NBRC 109752</strain>
    </source>
</reference>
<organism evidence="4 5">
    <name type="scientific">Chitinophaga cymbidii</name>
    <dbReference type="NCBI Taxonomy" id="1096750"/>
    <lineage>
        <taxon>Bacteria</taxon>
        <taxon>Pseudomonadati</taxon>
        <taxon>Bacteroidota</taxon>
        <taxon>Chitinophagia</taxon>
        <taxon>Chitinophagales</taxon>
        <taxon>Chitinophagaceae</taxon>
        <taxon>Chitinophaga</taxon>
    </lineage>
</organism>
<dbReference type="PANTHER" id="PTHR34220:SF7">
    <property type="entry name" value="SENSOR HISTIDINE KINASE YPDA"/>
    <property type="match status" value="1"/>
</dbReference>
<dbReference type="SUPFAM" id="SSF55874">
    <property type="entry name" value="ATPase domain of HSP90 chaperone/DNA topoisomerase II/histidine kinase"/>
    <property type="match status" value="1"/>
</dbReference>
<keyword evidence="2" id="KW-0812">Transmembrane</keyword>
<dbReference type="AlphaFoldDB" id="A0A512RQK0"/>
<dbReference type="InterPro" id="IPR050640">
    <property type="entry name" value="Bact_2-comp_sensor_kinase"/>
</dbReference>
<dbReference type="GO" id="GO:0016020">
    <property type="term" value="C:membrane"/>
    <property type="evidence" value="ECO:0007669"/>
    <property type="project" value="InterPro"/>
</dbReference>
<keyword evidence="4" id="KW-0418">Kinase</keyword>
<evidence type="ECO:0000313" key="5">
    <source>
        <dbReference type="Proteomes" id="UP000321436"/>
    </source>
</evidence>
<dbReference type="RefSeq" id="WP_146866065.1">
    <property type="nucleotide sequence ID" value="NZ_BKAU01000005.1"/>
</dbReference>
<feature type="transmembrane region" description="Helical" evidence="2">
    <location>
        <begin position="7"/>
        <end position="27"/>
    </location>
</feature>
<dbReference type="EMBL" id="BKAU01000005">
    <property type="protein sequence ID" value="GEP97972.1"/>
    <property type="molecule type" value="Genomic_DNA"/>
</dbReference>
<name>A0A512RQK0_9BACT</name>
<evidence type="ECO:0000313" key="4">
    <source>
        <dbReference type="EMBL" id="GEP97972.1"/>
    </source>
</evidence>
<dbReference type="Pfam" id="PF06580">
    <property type="entry name" value="His_kinase"/>
    <property type="match status" value="1"/>
</dbReference>
<dbReference type="OrthoDB" id="9792992at2"/>
<feature type="transmembrane region" description="Helical" evidence="2">
    <location>
        <begin position="74"/>
        <end position="96"/>
    </location>
</feature>
<keyword evidence="4" id="KW-0808">Transferase</keyword>
<evidence type="ECO:0000259" key="3">
    <source>
        <dbReference type="Pfam" id="PF06580"/>
    </source>
</evidence>
<dbReference type="PANTHER" id="PTHR34220">
    <property type="entry name" value="SENSOR HISTIDINE KINASE YPDA"/>
    <property type="match status" value="1"/>
</dbReference>
<feature type="region of interest" description="Disordered" evidence="1">
    <location>
        <begin position="107"/>
        <end position="133"/>
    </location>
</feature>
<evidence type="ECO:0000256" key="1">
    <source>
        <dbReference type="SAM" id="MobiDB-lite"/>
    </source>
</evidence>
<proteinExistence type="predicted"/>
<accession>A0A512RQK0</accession>
<dbReference type="InterPro" id="IPR010559">
    <property type="entry name" value="Sig_transdc_His_kin_internal"/>
</dbReference>
<keyword evidence="2" id="KW-0472">Membrane</keyword>
<dbReference type="InterPro" id="IPR036890">
    <property type="entry name" value="HATPase_C_sf"/>
</dbReference>
<feature type="transmembrane region" description="Helical" evidence="2">
    <location>
        <begin position="47"/>
        <end position="65"/>
    </location>
</feature>
<feature type="domain" description="Signal transduction histidine kinase internal region" evidence="3">
    <location>
        <begin position="177"/>
        <end position="253"/>
    </location>
</feature>
<protein>
    <submittedName>
        <fullName evidence="4">Histidine kinase</fullName>
    </submittedName>
</protein>
<keyword evidence="2" id="KW-1133">Transmembrane helix</keyword>
<dbReference type="GO" id="GO:0000155">
    <property type="term" value="F:phosphorelay sensor kinase activity"/>
    <property type="evidence" value="ECO:0007669"/>
    <property type="project" value="InterPro"/>
</dbReference>
<comment type="caution">
    <text evidence="4">The sequence shown here is derived from an EMBL/GenBank/DDBJ whole genome shotgun (WGS) entry which is preliminary data.</text>
</comment>
<keyword evidence="5" id="KW-1185">Reference proteome</keyword>